<evidence type="ECO:0000256" key="1">
    <source>
        <dbReference type="ARBA" id="ARBA00004370"/>
    </source>
</evidence>
<evidence type="ECO:0000256" key="5">
    <source>
        <dbReference type="ARBA" id="ARBA00023136"/>
    </source>
</evidence>
<organism evidence="9 10">
    <name type="scientific">Chromatocurvus halotolerans</name>
    <dbReference type="NCBI Taxonomy" id="1132028"/>
    <lineage>
        <taxon>Bacteria</taxon>
        <taxon>Pseudomonadati</taxon>
        <taxon>Pseudomonadota</taxon>
        <taxon>Gammaproteobacteria</taxon>
        <taxon>Cellvibrionales</taxon>
        <taxon>Halieaceae</taxon>
        <taxon>Chromatocurvus</taxon>
    </lineage>
</organism>
<keyword evidence="4 8" id="KW-0406">Ion transport</keyword>
<comment type="function">
    <text evidence="8">F(1)F(0) ATP synthase produces ATP from ADP in the presence of a proton or sodium gradient. F-type ATPases consist of two structural domains, F(1) containing the extramembraneous catalytic core and F(0) containing the membrane proton channel, linked together by a central stalk and a peripheral stalk. During catalysis, ATP synthesis in the catalytic domain of F(1) is coupled via a rotary mechanism of the central stalk subunits to proton translocation.</text>
</comment>
<dbReference type="Proteomes" id="UP000294980">
    <property type="component" value="Unassembled WGS sequence"/>
</dbReference>
<comment type="caution">
    <text evidence="9">The sequence shown here is derived from an EMBL/GenBank/DDBJ whole genome shotgun (WGS) entry which is preliminary data.</text>
</comment>
<gene>
    <name evidence="8" type="primary">atpH</name>
    <name evidence="9" type="ORF">EV688_11830</name>
</gene>
<evidence type="ECO:0000256" key="2">
    <source>
        <dbReference type="ARBA" id="ARBA00022448"/>
    </source>
</evidence>
<dbReference type="NCBIfam" id="NF004402">
    <property type="entry name" value="PRK05758.2-2"/>
    <property type="match status" value="1"/>
</dbReference>
<comment type="similarity">
    <text evidence="8">Belongs to the ATPase delta chain family.</text>
</comment>
<dbReference type="SUPFAM" id="SSF47928">
    <property type="entry name" value="N-terminal domain of the delta subunit of the F1F0-ATP synthase"/>
    <property type="match status" value="1"/>
</dbReference>
<comment type="function">
    <text evidence="8">This protein is part of the stalk that links CF(0) to CF(1). It either transmits conformational changes from CF(0) to CF(1) or is implicated in proton conduction.</text>
</comment>
<sequence length="178" mass="19376">MAELSTLARPYARAAFEYADGHSALDAWLEELATAAAIAAEARVREVLSRPALTTEKQAELFIELCGEAISAPMANFVRVLAANRRLTLLPEISAQFAELRAAREKSIDVHVISAYELSQEARDRLSDVLGKRLEREVRLSSETDSSLLGGLLIRAGDTVIDGSVRGRLNKLAEALTN</sequence>
<comment type="subcellular location">
    <subcellularLocation>
        <location evidence="8">Cell membrane</location>
        <topology evidence="8">Peripheral membrane protein</topology>
    </subcellularLocation>
    <subcellularLocation>
        <location evidence="1">Membrane</location>
    </subcellularLocation>
</comment>
<evidence type="ECO:0000256" key="4">
    <source>
        <dbReference type="ARBA" id="ARBA00023065"/>
    </source>
</evidence>
<evidence type="ECO:0000313" key="9">
    <source>
        <dbReference type="EMBL" id="TCO72603.1"/>
    </source>
</evidence>
<dbReference type="HAMAP" id="MF_01416">
    <property type="entry name" value="ATP_synth_delta_bact"/>
    <property type="match status" value="1"/>
</dbReference>
<dbReference type="NCBIfam" id="TIGR01145">
    <property type="entry name" value="ATP_synt_delta"/>
    <property type="match status" value="1"/>
</dbReference>
<dbReference type="InterPro" id="IPR020781">
    <property type="entry name" value="ATPase_OSCP/d_CS"/>
</dbReference>
<reference evidence="9 10" key="1">
    <citation type="submission" date="2019-03" db="EMBL/GenBank/DDBJ databases">
        <title>Genomic Encyclopedia of Type Strains, Phase IV (KMG-IV): sequencing the most valuable type-strain genomes for metagenomic binning, comparative biology and taxonomic classification.</title>
        <authorList>
            <person name="Goeker M."/>
        </authorList>
    </citation>
    <scope>NUCLEOTIDE SEQUENCE [LARGE SCALE GENOMIC DNA]</scope>
    <source>
        <strain evidence="9 10">DSM 23344</strain>
    </source>
</reference>
<dbReference type="InterPro" id="IPR026015">
    <property type="entry name" value="ATP_synth_OSCP/delta_N_sf"/>
</dbReference>
<keyword evidence="3 8" id="KW-0375">Hydrogen ion transport</keyword>
<keyword evidence="10" id="KW-1185">Reference proteome</keyword>
<dbReference type="Gene3D" id="1.10.520.20">
    <property type="entry name" value="N-terminal domain of the delta subunit of the F1F0-ATP synthase"/>
    <property type="match status" value="1"/>
</dbReference>
<evidence type="ECO:0000313" key="10">
    <source>
        <dbReference type="Proteomes" id="UP000294980"/>
    </source>
</evidence>
<dbReference type="OrthoDB" id="9816221at2"/>
<evidence type="ECO:0000256" key="8">
    <source>
        <dbReference type="HAMAP-Rule" id="MF_01416"/>
    </source>
</evidence>
<dbReference type="GO" id="GO:0005886">
    <property type="term" value="C:plasma membrane"/>
    <property type="evidence" value="ECO:0007669"/>
    <property type="project" value="UniProtKB-SubCell"/>
</dbReference>
<evidence type="ECO:0000256" key="3">
    <source>
        <dbReference type="ARBA" id="ARBA00022781"/>
    </source>
</evidence>
<dbReference type="AlphaFoldDB" id="A0A4R2KG69"/>
<name>A0A4R2KG69_9GAMM</name>
<keyword evidence="5 8" id="KW-0472">Membrane</keyword>
<dbReference type="PANTHER" id="PTHR11910">
    <property type="entry name" value="ATP SYNTHASE DELTA CHAIN"/>
    <property type="match status" value="1"/>
</dbReference>
<proteinExistence type="inferred from homology"/>
<evidence type="ECO:0000256" key="6">
    <source>
        <dbReference type="ARBA" id="ARBA00023196"/>
    </source>
</evidence>
<protein>
    <recommendedName>
        <fullName evidence="8">ATP synthase subunit delta</fullName>
    </recommendedName>
    <alternativeName>
        <fullName evidence="8">ATP synthase F(1) sector subunit delta</fullName>
    </alternativeName>
    <alternativeName>
        <fullName evidence="8">F-type ATPase subunit delta</fullName>
        <shortName evidence="8">F-ATPase subunit delta</shortName>
    </alternativeName>
</protein>
<dbReference type="GO" id="GO:0045259">
    <property type="term" value="C:proton-transporting ATP synthase complex"/>
    <property type="evidence" value="ECO:0007669"/>
    <property type="project" value="UniProtKB-KW"/>
</dbReference>
<dbReference type="PRINTS" id="PR00125">
    <property type="entry name" value="ATPASEDELTA"/>
</dbReference>
<dbReference type="InterPro" id="IPR000711">
    <property type="entry name" value="ATPase_OSCP/dsu"/>
</dbReference>
<keyword evidence="2 8" id="KW-0813">Transport</keyword>
<evidence type="ECO:0000256" key="7">
    <source>
        <dbReference type="ARBA" id="ARBA00023310"/>
    </source>
</evidence>
<keyword evidence="8" id="KW-1003">Cell membrane</keyword>
<dbReference type="RefSeq" id="WP_117319279.1">
    <property type="nucleotide sequence ID" value="NZ_QQSW01000022.1"/>
</dbReference>
<keyword evidence="7 8" id="KW-0066">ATP synthesis</keyword>
<dbReference type="EMBL" id="SLWX01000018">
    <property type="protein sequence ID" value="TCO72603.1"/>
    <property type="molecule type" value="Genomic_DNA"/>
</dbReference>
<dbReference type="Pfam" id="PF00213">
    <property type="entry name" value="OSCP"/>
    <property type="match status" value="1"/>
</dbReference>
<accession>A0A4R2KG69</accession>
<dbReference type="PROSITE" id="PS00389">
    <property type="entry name" value="ATPASE_DELTA"/>
    <property type="match status" value="1"/>
</dbReference>
<dbReference type="GO" id="GO:0046933">
    <property type="term" value="F:proton-transporting ATP synthase activity, rotational mechanism"/>
    <property type="evidence" value="ECO:0007669"/>
    <property type="project" value="UniProtKB-UniRule"/>
</dbReference>
<keyword evidence="6 8" id="KW-0139">CF(1)</keyword>